<dbReference type="AlphaFoldDB" id="A0A952FIB2"/>
<feature type="domain" description="Amine oxidase" evidence="7">
    <location>
        <begin position="12"/>
        <end position="84"/>
    </location>
</feature>
<evidence type="ECO:0000256" key="1">
    <source>
        <dbReference type="ARBA" id="ARBA00004814"/>
    </source>
</evidence>
<dbReference type="PANTHER" id="PTHR10742">
    <property type="entry name" value="FLAVIN MONOAMINE OXIDASE"/>
    <property type="match status" value="1"/>
</dbReference>
<dbReference type="GO" id="GO:0050361">
    <property type="term" value="F:tryptophan 2-monooxygenase activity"/>
    <property type="evidence" value="ECO:0007669"/>
    <property type="project" value="UniProtKB-EC"/>
</dbReference>
<sequence length="418" mass="43403">MPDIVIVGAGAAGLAAARRLGGLGVTFVVLEARPRIGGRAFTDTETLGAAVDLGGHWLHSPALNPLTPLAVRYGIRVDRSPDPARLAIDGRMLSGAEAAAADAGIADGFARIAAARDRRDGAVSDLVPEDDPSSGLFEAAFLAKQGVPPAESSIIDFARYVWEGDDWPVLDGLGALVARHARSVPVELETPVTRIGWHGRDHVAVETPRGAIEARAVIVTVPAGVLAGDALRFDPPLPGWKRQAIADLPMGSCNKLSLGLMGNPFGDVAGPILAAGSGADRSVEFLLREDGRDTVTMMVNGAFSKDLAAAGAPAMIDYAVGRLSALFGSAIRSGLTGRHVLADWDHDPWAAGCYAVARPGAADARAALARPVEDRLFFAGEAVHDRYMGDVHGAHLSGETAAEDAARAIFGRKAAPHS</sequence>
<gene>
    <name evidence="8" type="ORF">JF625_07015</name>
</gene>
<organism evidence="8 9">
    <name type="scientific">Inquilinus limosus</name>
    <dbReference type="NCBI Taxonomy" id="171674"/>
    <lineage>
        <taxon>Bacteria</taxon>
        <taxon>Pseudomonadati</taxon>
        <taxon>Pseudomonadota</taxon>
        <taxon>Alphaproteobacteria</taxon>
        <taxon>Rhodospirillales</taxon>
        <taxon>Rhodospirillaceae</taxon>
        <taxon>Inquilinus</taxon>
    </lineage>
</organism>
<comment type="caution">
    <text evidence="8">The sequence shown here is derived from an EMBL/GenBank/DDBJ whole genome shotgun (WGS) entry which is preliminary data.</text>
</comment>
<dbReference type="SUPFAM" id="SSF54373">
    <property type="entry name" value="FAD-linked reductases, C-terminal domain"/>
    <property type="match status" value="1"/>
</dbReference>
<evidence type="ECO:0000256" key="5">
    <source>
        <dbReference type="ARBA" id="ARBA00023070"/>
    </source>
</evidence>
<dbReference type="InterPro" id="IPR036188">
    <property type="entry name" value="FAD/NAD-bd_sf"/>
</dbReference>
<evidence type="ECO:0000259" key="7">
    <source>
        <dbReference type="Pfam" id="PF01593"/>
    </source>
</evidence>
<evidence type="ECO:0000313" key="9">
    <source>
        <dbReference type="Proteomes" id="UP000700706"/>
    </source>
</evidence>
<dbReference type="PRINTS" id="PR00420">
    <property type="entry name" value="RNGMNOXGNASE"/>
</dbReference>
<dbReference type="Pfam" id="PF01593">
    <property type="entry name" value="Amino_oxidase"/>
    <property type="match status" value="2"/>
</dbReference>
<accession>A0A952FIB2</accession>
<evidence type="ECO:0000256" key="4">
    <source>
        <dbReference type="ARBA" id="ARBA00017871"/>
    </source>
</evidence>
<protein>
    <recommendedName>
        <fullName evidence="4">Tryptophan 2-monooxygenase</fullName>
        <ecNumber evidence="3">1.13.12.3</ecNumber>
    </recommendedName>
</protein>
<dbReference type="InterPro" id="IPR002937">
    <property type="entry name" value="Amino_oxidase"/>
</dbReference>
<dbReference type="PANTHER" id="PTHR10742:SF410">
    <property type="entry name" value="LYSINE-SPECIFIC HISTONE DEMETHYLASE 2"/>
    <property type="match status" value="1"/>
</dbReference>
<dbReference type="EC" id="1.13.12.3" evidence="3"/>
<keyword evidence="5" id="KW-0073">Auxin biosynthesis</keyword>
<comment type="pathway">
    <text evidence="1">Plant hormone metabolism; auxin biosynthesis.</text>
</comment>
<dbReference type="SUPFAM" id="SSF51905">
    <property type="entry name" value="FAD/NAD(P)-binding domain"/>
    <property type="match status" value="1"/>
</dbReference>
<dbReference type="Gene3D" id="3.50.50.60">
    <property type="entry name" value="FAD/NAD(P)-binding domain"/>
    <property type="match status" value="1"/>
</dbReference>
<name>A0A952FIB2_9PROT</name>
<evidence type="ECO:0000313" key="8">
    <source>
        <dbReference type="EMBL" id="MBW8724892.1"/>
    </source>
</evidence>
<dbReference type="GO" id="GO:0009851">
    <property type="term" value="P:auxin biosynthetic process"/>
    <property type="evidence" value="ECO:0007669"/>
    <property type="project" value="UniProtKB-KW"/>
</dbReference>
<comment type="similarity">
    <text evidence="2">Belongs to the tryptophan 2-monooxygenase family.</text>
</comment>
<proteinExistence type="inferred from homology"/>
<dbReference type="InterPro" id="IPR050281">
    <property type="entry name" value="Flavin_monoamine_oxidase"/>
</dbReference>
<dbReference type="Proteomes" id="UP000700706">
    <property type="component" value="Unassembled WGS sequence"/>
</dbReference>
<reference evidence="8" key="1">
    <citation type="submission" date="2020-06" db="EMBL/GenBank/DDBJ databases">
        <title>Stable isotope informed genome-resolved metagenomics uncovers potential trophic interactions in rhizosphere soil.</title>
        <authorList>
            <person name="Starr E.P."/>
            <person name="Shi S."/>
            <person name="Blazewicz S.J."/>
            <person name="Koch B.J."/>
            <person name="Probst A.J."/>
            <person name="Hungate B.A."/>
            <person name="Pett-Ridge J."/>
            <person name="Firestone M.K."/>
            <person name="Banfield J.F."/>
        </authorList>
    </citation>
    <scope>NUCLEOTIDE SEQUENCE</scope>
    <source>
        <strain evidence="8">YM_69_17</strain>
    </source>
</reference>
<comment type="catalytic activity">
    <reaction evidence="6">
        <text>L-tryptophan + O2 = indole-3-acetamide + CO2 + H2O</text>
        <dbReference type="Rhea" id="RHEA:16165"/>
        <dbReference type="ChEBI" id="CHEBI:15377"/>
        <dbReference type="ChEBI" id="CHEBI:15379"/>
        <dbReference type="ChEBI" id="CHEBI:16031"/>
        <dbReference type="ChEBI" id="CHEBI:16526"/>
        <dbReference type="ChEBI" id="CHEBI:57912"/>
        <dbReference type="EC" id="1.13.12.3"/>
    </reaction>
</comment>
<evidence type="ECO:0000256" key="6">
    <source>
        <dbReference type="ARBA" id="ARBA00047321"/>
    </source>
</evidence>
<evidence type="ECO:0000256" key="2">
    <source>
        <dbReference type="ARBA" id="ARBA00005833"/>
    </source>
</evidence>
<feature type="domain" description="Amine oxidase" evidence="7">
    <location>
        <begin position="164"/>
        <end position="404"/>
    </location>
</feature>
<evidence type="ECO:0000256" key="3">
    <source>
        <dbReference type="ARBA" id="ARBA00012535"/>
    </source>
</evidence>
<dbReference type="EMBL" id="JAEKLZ010000150">
    <property type="protein sequence ID" value="MBW8724892.1"/>
    <property type="molecule type" value="Genomic_DNA"/>
</dbReference>